<dbReference type="Proteomes" id="UP000033664">
    <property type="component" value="Unassembled WGS sequence"/>
</dbReference>
<dbReference type="RefSeq" id="WP_045979982.1">
    <property type="nucleotide sequence ID" value="NZ_JXXY01000015.1"/>
</dbReference>
<dbReference type="OrthoDB" id="6309773at2"/>
<proteinExistence type="predicted"/>
<feature type="region of interest" description="Disordered" evidence="1">
    <location>
        <begin position="17"/>
        <end position="49"/>
    </location>
</feature>
<reference evidence="2 3" key="1">
    <citation type="journal article" date="2015" name="BMC Genomics">
        <title>Genome mining reveals unlocked bioactive potential of marine Gram-negative bacteria.</title>
        <authorList>
            <person name="Machado H."/>
            <person name="Sonnenschein E.C."/>
            <person name="Melchiorsen J."/>
            <person name="Gram L."/>
        </authorList>
    </citation>
    <scope>NUCLEOTIDE SEQUENCE [LARGE SCALE GENOMIC DNA]</scope>
    <source>
        <strain evidence="2 3">S3137</strain>
    </source>
</reference>
<evidence type="ECO:0000256" key="1">
    <source>
        <dbReference type="SAM" id="MobiDB-lite"/>
    </source>
</evidence>
<accession>A0A0F4Q1Q5</accession>
<dbReference type="EMBL" id="JXXZ01000006">
    <property type="protein sequence ID" value="KJZ00462.1"/>
    <property type="molecule type" value="Genomic_DNA"/>
</dbReference>
<name>A0A0F4Q1Q5_9GAMM</name>
<dbReference type="PATRIC" id="fig|151081.8.peg.2804"/>
<keyword evidence="3" id="KW-1185">Reference proteome</keyword>
<gene>
    <name evidence="2" type="ORF">TW72_07190</name>
</gene>
<dbReference type="AlphaFoldDB" id="A0A0F4Q1Q5"/>
<evidence type="ECO:0000313" key="2">
    <source>
        <dbReference type="EMBL" id="KJZ00462.1"/>
    </source>
</evidence>
<organism evidence="2 3">
    <name type="scientific">Pseudoalteromonas ruthenica</name>
    <dbReference type="NCBI Taxonomy" id="151081"/>
    <lineage>
        <taxon>Bacteria</taxon>
        <taxon>Pseudomonadati</taxon>
        <taxon>Pseudomonadota</taxon>
        <taxon>Gammaproteobacteria</taxon>
        <taxon>Alteromonadales</taxon>
        <taxon>Pseudoalteromonadaceae</taxon>
        <taxon>Pseudoalteromonas</taxon>
    </lineage>
</organism>
<sequence length="98" mass="11054">MTIRTVYSLTTNPALELKRNQQPVADGRAQEKPALEQPASSVKDSSQGRRLADALYRQTIYDQPANTRTSNAIATYKEYAFLERRQEVQSMLSVSVYA</sequence>
<dbReference type="GeneID" id="58228268"/>
<protein>
    <submittedName>
        <fullName evidence="2">Uncharacterized protein</fullName>
    </submittedName>
</protein>
<evidence type="ECO:0000313" key="3">
    <source>
        <dbReference type="Proteomes" id="UP000033664"/>
    </source>
</evidence>
<comment type="caution">
    <text evidence="2">The sequence shown here is derived from an EMBL/GenBank/DDBJ whole genome shotgun (WGS) entry which is preliminary data.</text>
</comment>